<name>A0A1R4K8G6_9MICO</name>
<proteinExistence type="predicted"/>
<protein>
    <submittedName>
        <fullName evidence="2">Uncharacterized protein</fullName>
    </submittedName>
</protein>
<feature type="region of interest" description="Disordered" evidence="1">
    <location>
        <begin position="57"/>
        <end position="85"/>
    </location>
</feature>
<evidence type="ECO:0000313" key="2">
    <source>
        <dbReference type="EMBL" id="SJN40303.1"/>
    </source>
</evidence>
<dbReference type="Proteomes" id="UP000196778">
    <property type="component" value="Unassembled WGS sequence"/>
</dbReference>
<evidence type="ECO:0000313" key="3">
    <source>
        <dbReference type="Proteomes" id="UP000196778"/>
    </source>
</evidence>
<reference evidence="3" key="1">
    <citation type="submission" date="2017-02" db="EMBL/GenBank/DDBJ databases">
        <authorList>
            <person name="Dridi B."/>
        </authorList>
    </citation>
    <scope>NUCLEOTIDE SEQUENCE [LARGE SCALE GENOMIC DNA]</scope>
    <source>
        <strain evidence="3">EB411</strain>
    </source>
</reference>
<dbReference type="EMBL" id="FUKR01000069">
    <property type="protein sequence ID" value="SJN40303.1"/>
    <property type="molecule type" value="Genomic_DNA"/>
</dbReference>
<feature type="compositionally biased region" description="Low complexity" evidence="1">
    <location>
        <begin position="73"/>
        <end position="85"/>
    </location>
</feature>
<dbReference type="AlphaFoldDB" id="A0A1R4K8G6"/>
<evidence type="ECO:0000256" key="1">
    <source>
        <dbReference type="SAM" id="MobiDB-lite"/>
    </source>
</evidence>
<feature type="compositionally biased region" description="Basic and acidic residues" evidence="1">
    <location>
        <begin position="58"/>
        <end position="72"/>
    </location>
</feature>
<keyword evidence="3" id="KW-1185">Reference proteome</keyword>
<organism evidence="2 3">
    <name type="scientific">Mycetocola reblochoni REB411</name>
    <dbReference type="NCBI Taxonomy" id="1255698"/>
    <lineage>
        <taxon>Bacteria</taxon>
        <taxon>Bacillati</taxon>
        <taxon>Actinomycetota</taxon>
        <taxon>Actinomycetes</taxon>
        <taxon>Micrococcales</taxon>
        <taxon>Microbacteriaceae</taxon>
        <taxon>Mycetocola</taxon>
    </lineage>
</organism>
<sequence length="85" mass="9485">MPCKKRTALGILTLDQLPHKAAIECAPARSVLLRALEIHQRSINRFGKMQRTAGLRNDAGDVKRSRLARDTRGTLTTRGGEILHR</sequence>
<gene>
    <name evidence="2" type="ORF">FM119_11875</name>
</gene>
<accession>A0A1R4K8G6</accession>